<reference evidence="1 2" key="2">
    <citation type="journal article" date="2022" name="Mol. Ecol. Resour.">
        <title>The genomes of chicory, endive, great burdock and yacon provide insights into Asteraceae paleo-polyploidization history and plant inulin production.</title>
        <authorList>
            <person name="Fan W."/>
            <person name="Wang S."/>
            <person name="Wang H."/>
            <person name="Wang A."/>
            <person name="Jiang F."/>
            <person name="Liu H."/>
            <person name="Zhao H."/>
            <person name="Xu D."/>
            <person name="Zhang Y."/>
        </authorList>
    </citation>
    <scope>NUCLEOTIDE SEQUENCE [LARGE SCALE GENOMIC DNA]</scope>
    <source>
        <strain evidence="2">cv. Yunnan</strain>
        <tissue evidence="1">Leaves</tissue>
    </source>
</reference>
<gene>
    <name evidence="1" type="ORF">L1987_69678</name>
</gene>
<evidence type="ECO:0000313" key="2">
    <source>
        <dbReference type="Proteomes" id="UP001056120"/>
    </source>
</evidence>
<protein>
    <submittedName>
        <fullName evidence="1">Uncharacterized protein</fullName>
    </submittedName>
</protein>
<dbReference type="Proteomes" id="UP001056120">
    <property type="component" value="Linkage Group LG23"/>
</dbReference>
<comment type="caution">
    <text evidence="1">The sequence shown here is derived from an EMBL/GenBank/DDBJ whole genome shotgun (WGS) entry which is preliminary data.</text>
</comment>
<accession>A0ACB9BAX4</accession>
<proteinExistence type="predicted"/>
<name>A0ACB9BAX4_9ASTR</name>
<sequence>MQRNNNLTLFKTSQLQLLDQKHNPTMLAQRNSPKTTVKPPAGKPTTLQFLFDLDSKCYTTQNKIKSSDRDEELHSIIIYCTESRPNDQESALKRLKLTQLLSIIKTSVTPVSDQTLDVLFKMVASNLFRPLPPPPSTMCSAISLEDDDVITVPSADWAYLQIVYDILLRLIIKIDVKSVQEDKSVGSRVLNQGPAMGEHFITRSFILNLLTLFNSDDLRERDAVKNIVHRIYSKFTFYRSFMRKSMTDVLLHFIYETDHQQNGIGDILEIWGSIINGFTVPLKEQHKVFLYRVLIPLHKPKNMAVYHRQLVYCVSQFVQKEAELGGVVVGKILRYWPVTNCQKEVLLIGELEEIVENVDRREYLMVASRLWSRIAKCIKSNNSQVAERALYIWNNEQFMRVVSQDIEAVFSIVVEAIETNLKLHWSKNVQQLTQNVKILLQELDPLLYKTCLA</sequence>
<keyword evidence="2" id="KW-1185">Reference proteome</keyword>
<reference evidence="2" key="1">
    <citation type="journal article" date="2022" name="Mol. Ecol. Resour.">
        <title>The genomes of chicory, endive, great burdock and yacon provide insights into Asteraceae palaeo-polyploidization history and plant inulin production.</title>
        <authorList>
            <person name="Fan W."/>
            <person name="Wang S."/>
            <person name="Wang H."/>
            <person name="Wang A."/>
            <person name="Jiang F."/>
            <person name="Liu H."/>
            <person name="Zhao H."/>
            <person name="Xu D."/>
            <person name="Zhang Y."/>
        </authorList>
    </citation>
    <scope>NUCLEOTIDE SEQUENCE [LARGE SCALE GENOMIC DNA]</scope>
    <source>
        <strain evidence="2">cv. Yunnan</strain>
    </source>
</reference>
<evidence type="ECO:0000313" key="1">
    <source>
        <dbReference type="EMBL" id="KAI3717820.1"/>
    </source>
</evidence>
<dbReference type="EMBL" id="CM042040">
    <property type="protein sequence ID" value="KAI3717820.1"/>
    <property type="molecule type" value="Genomic_DNA"/>
</dbReference>
<organism evidence="1 2">
    <name type="scientific">Smallanthus sonchifolius</name>
    <dbReference type="NCBI Taxonomy" id="185202"/>
    <lineage>
        <taxon>Eukaryota</taxon>
        <taxon>Viridiplantae</taxon>
        <taxon>Streptophyta</taxon>
        <taxon>Embryophyta</taxon>
        <taxon>Tracheophyta</taxon>
        <taxon>Spermatophyta</taxon>
        <taxon>Magnoliopsida</taxon>
        <taxon>eudicotyledons</taxon>
        <taxon>Gunneridae</taxon>
        <taxon>Pentapetalae</taxon>
        <taxon>asterids</taxon>
        <taxon>campanulids</taxon>
        <taxon>Asterales</taxon>
        <taxon>Asteraceae</taxon>
        <taxon>Asteroideae</taxon>
        <taxon>Heliantheae alliance</taxon>
        <taxon>Millerieae</taxon>
        <taxon>Smallanthus</taxon>
    </lineage>
</organism>